<keyword evidence="1" id="KW-0472">Membrane</keyword>
<dbReference type="GeneTree" id="ENSGT00940000164220"/>
<accession>A0A087Y7N6</accession>
<dbReference type="AlphaFoldDB" id="A0A087Y7N6"/>
<dbReference type="PANTHER" id="PTHR34488">
    <property type="entry name" value="SI:CH211-245H14.1-RELATED"/>
    <property type="match status" value="1"/>
</dbReference>
<sequence length="182" mass="20465">MGKKFFVIVEGVETGAQRCLVQMIRDIGQTKVSSPEECDYFLVFCPVVSRVAADISGALARVPANKPGILVVLHHTSDANLALAESSRQVHDLNVILTVDFLFWNDDLLDSSCNNKSWNLIQNHLGCSKNSVKIKNIHKKHQDFHDSLQTEQEVKLFCLCLLINLFYCVIIIIMQTNSMIMT</sequence>
<reference evidence="3" key="1">
    <citation type="submission" date="2013-10" db="EMBL/GenBank/DDBJ databases">
        <authorList>
            <person name="Schartl M."/>
            <person name="Warren W."/>
        </authorList>
    </citation>
    <scope>NUCLEOTIDE SEQUENCE [LARGE SCALE GENOMIC DNA]</scope>
    <source>
        <strain evidence="3">female</strain>
    </source>
</reference>
<protein>
    <submittedName>
        <fullName evidence="2">Uncharacterized protein</fullName>
    </submittedName>
</protein>
<dbReference type="OMA" id="FHEEYFH"/>
<name>A0A087Y7N6_POEFO</name>
<evidence type="ECO:0000256" key="1">
    <source>
        <dbReference type="SAM" id="Phobius"/>
    </source>
</evidence>
<keyword evidence="3" id="KW-1185">Reference proteome</keyword>
<dbReference type="Ensembl" id="ENSPFOT00000014058.1">
    <property type="protein sequence ID" value="ENSPFOP00000014039.1"/>
    <property type="gene ID" value="ENSPFOG00000014030.1"/>
</dbReference>
<dbReference type="EMBL" id="AYCK01010363">
    <property type="status" value="NOT_ANNOTATED_CDS"/>
    <property type="molecule type" value="Genomic_DNA"/>
</dbReference>
<organism evidence="2 3">
    <name type="scientific">Poecilia formosa</name>
    <name type="common">Amazon molly</name>
    <name type="synonym">Limia formosa</name>
    <dbReference type="NCBI Taxonomy" id="48698"/>
    <lineage>
        <taxon>Eukaryota</taxon>
        <taxon>Metazoa</taxon>
        <taxon>Chordata</taxon>
        <taxon>Craniata</taxon>
        <taxon>Vertebrata</taxon>
        <taxon>Euteleostomi</taxon>
        <taxon>Actinopterygii</taxon>
        <taxon>Neopterygii</taxon>
        <taxon>Teleostei</taxon>
        <taxon>Neoteleostei</taxon>
        <taxon>Acanthomorphata</taxon>
        <taxon>Ovalentaria</taxon>
        <taxon>Atherinomorphae</taxon>
        <taxon>Cyprinodontiformes</taxon>
        <taxon>Poeciliidae</taxon>
        <taxon>Poeciliinae</taxon>
        <taxon>Poecilia</taxon>
    </lineage>
</organism>
<keyword evidence="1" id="KW-1133">Transmembrane helix</keyword>
<evidence type="ECO:0000313" key="3">
    <source>
        <dbReference type="Proteomes" id="UP000028760"/>
    </source>
</evidence>
<evidence type="ECO:0000313" key="2">
    <source>
        <dbReference type="Ensembl" id="ENSPFOP00000014039.1"/>
    </source>
</evidence>
<keyword evidence="1" id="KW-0812">Transmembrane</keyword>
<proteinExistence type="predicted"/>
<feature type="transmembrane region" description="Helical" evidence="1">
    <location>
        <begin position="154"/>
        <end position="174"/>
    </location>
</feature>
<reference evidence="2" key="2">
    <citation type="submission" date="2025-08" db="UniProtKB">
        <authorList>
            <consortium name="Ensembl"/>
        </authorList>
    </citation>
    <scope>IDENTIFICATION</scope>
</reference>
<reference evidence="2" key="3">
    <citation type="submission" date="2025-09" db="UniProtKB">
        <authorList>
            <consortium name="Ensembl"/>
        </authorList>
    </citation>
    <scope>IDENTIFICATION</scope>
</reference>
<dbReference type="PANTHER" id="PTHR34488:SF1">
    <property type="entry name" value="SI:CH211-245H14.1-RELATED"/>
    <property type="match status" value="1"/>
</dbReference>
<dbReference type="Proteomes" id="UP000028760">
    <property type="component" value="Unassembled WGS sequence"/>
</dbReference>